<gene>
    <name evidence="4" type="primary">thpR</name>
    <name evidence="4" type="ORF">IE331_00700</name>
</gene>
<dbReference type="EMBL" id="JACYXZ010000001">
    <property type="protein sequence ID" value="MBD8868130.1"/>
    <property type="molecule type" value="Genomic_DNA"/>
</dbReference>
<dbReference type="AlphaFoldDB" id="A0A927K385"/>
<dbReference type="RefSeq" id="WP_192139532.1">
    <property type="nucleotide sequence ID" value="NZ_JACYXZ010000001.1"/>
</dbReference>
<dbReference type="InterPro" id="IPR004175">
    <property type="entry name" value="RNA_CPDase"/>
</dbReference>
<sequence>MRLFVAVTPSEEAVEDLDGLLAPRREAGAFRWSDPGQWHLTLAFLPDVADRRLDDLGDRLARAAGRRTSFELALAGGGAFPNPARARVLWAGLRAEESARTELDRLATGARAAANRAGAAPEGARFRAHLTLARLGRPAEVGRWVRLLDGYAGPAWAVDEIALIASHLGEGPRNRPRHEVLDRFPLAP</sequence>
<dbReference type="PANTHER" id="PTHR35561:SF1">
    <property type="entry name" value="RNA 2',3'-CYCLIC PHOSPHODIESTERASE"/>
    <property type="match status" value="1"/>
</dbReference>
<feature type="domain" description="Phosphoesterase HXTX" evidence="3">
    <location>
        <begin position="96"/>
        <end position="172"/>
    </location>
</feature>
<comment type="caution">
    <text evidence="4">The sequence shown here is derived from an EMBL/GenBank/DDBJ whole genome shotgun (WGS) entry which is preliminary data.</text>
</comment>
<dbReference type="Proteomes" id="UP000616839">
    <property type="component" value="Unassembled WGS sequence"/>
</dbReference>
<keyword evidence="5" id="KW-1185">Reference proteome</keyword>
<feature type="domain" description="Phosphoesterase HXTX" evidence="3">
    <location>
        <begin position="9"/>
        <end position="90"/>
    </location>
</feature>
<dbReference type="Gene3D" id="3.90.1140.10">
    <property type="entry name" value="Cyclic phosphodiesterase"/>
    <property type="match status" value="1"/>
</dbReference>
<dbReference type="EC" id="3.1.4.58" evidence="2"/>
<proteinExistence type="inferred from homology"/>
<dbReference type="NCBIfam" id="TIGR02258">
    <property type="entry name" value="2_5_ligase"/>
    <property type="match status" value="1"/>
</dbReference>
<dbReference type="GO" id="GO:0004113">
    <property type="term" value="F:2',3'-cyclic-nucleotide 3'-phosphodiesterase activity"/>
    <property type="evidence" value="ECO:0007669"/>
    <property type="project" value="InterPro"/>
</dbReference>
<comment type="catalytic activity">
    <reaction evidence="2">
        <text>a 3'-end 2',3'-cyclophospho-ribonucleotide-RNA + H2O = a 3'-end 2'-phospho-ribonucleotide-RNA + H(+)</text>
        <dbReference type="Rhea" id="RHEA:11828"/>
        <dbReference type="Rhea" id="RHEA-COMP:10464"/>
        <dbReference type="Rhea" id="RHEA-COMP:17353"/>
        <dbReference type="ChEBI" id="CHEBI:15377"/>
        <dbReference type="ChEBI" id="CHEBI:15378"/>
        <dbReference type="ChEBI" id="CHEBI:83064"/>
        <dbReference type="ChEBI" id="CHEBI:173113"/>
        <dbReference type="EC" id="3.1.4.58"/>
    </reaction>
</comment>
<organism evidence="4 5">
    <name type="scientific">Nocardioides donggukensis</name>
    <dbReference type="NCBI Taxonomy" id="2774019"/>
    <lineage>
        <taxon>Bacteria</taxon>
        <taxon>Bacillati</taxon>
        <taxon>Actinomycetota</taxon>
        <taxon>Actinomycetes</taxon>
        <taxon>Propionibacteriales</taxon>
        <taxon>Nocardioidaceae</taxon>
        <taxon>Nocardioides</taxon>
    </lineage>
</organism>
<dbReference type="Pfam" id="PF02834">
    <property type="entry name" value="LigT_PEase"/>
    <property type="match status" value="2"/>
</dbReference>
<dbReference type="InterPro" id="IPR014051">
    <property type="entry name" value="Phosphoesterase_HXTX"/>
</dbReference>
<dbReference type="HAMAP" id="MF_01940">
    <property type="entry name" value="RNA_CPDase"/>
    <property type="match status" value="1"/>
</dbReference>
<evidence type="ECO:0000313" key="5">
    <source>
        <dbReference type="Proteomes" id="UP000616839"/>
    </source>
</evidence>
<comment type="function">
    <text evidence="2">Hydrolyzes RNA 2',3'-cyclic phosphodiester to an RNA 2'-phosphomonoester.</text>
</comment>
<accession>A0A927K385</accession>
<feature type="short sequence motif" description="HXTX 1" evidence="2">
    <location>
        <begin position="39"/>
        <end position="42"/>
    </location>
</feature>
<dbReference type="PANTHER" id="PTHR35561">
    <property type="entry name" value="RNA 2',3'-CYCLIC PHOSPHODIESTERASE"/>
    <property type="match status" value="1"/>
</dbReference>
<evidence type="ECO:0000256" key="1">
    <source>
        <dbReference type="ARBA" id="ARBA00022801"/>
    </source>
</evidence>
<evidence type="ECO:0000313" key="4">
    <source>
        <dbReference type="EMBL" id="MBD8868130.1"/>
    </source>
</evidence>
<protein>
    <recommendedName>
        <fullName evidence="2">RNA 2',3'-cyclic phosphodiesterase</fullName>
        <shortName evidence="2">RNA 2',3'-CPDase</shortName>
        <ecNumber evidence="2">3.1.4.58</ecNumber>
    </recommendedName>
</protein>
<evidence type="ECO:0000259" key="3">
    <source>
        <dbReference type="Pfam" id="PF02834"/>
    </source>
</evidence>
<reference evidence="4" key="1">
    <citation type="submission" date="2020-09" db="EMBL/GenBank/DDBJ databases">
        <title>Nocardioides sp. strain MJB4 16S ribosomal RNA gene Genome sequencing and assembly.</title>
        <authorList>
            <person name="Kim I."/>
        </authorList>
    </citation>
    <scope>NUCLEOTIDE SEQUENCE</scope>
    <source>
        <strain evidence="4">MJB4</strain>
    </source>
</reference>
<name>A0A927K385_9ACTN</name>
<keyword evidence="1 2" id="KW-0378">Hydrolase</keyword>
<dbReference type="InterPro" id="IPR009097">
    <property type="entry name" value="Cyclic_Pdiesterase"/>
</dbReference>
<feature type="short sequence motif" description="HXTX 2" evidence="2">
    <location>
        <begin position="129"/>
        <end position="132"/>
    </location>
</feature>
<dbReference type="GO" id="GO:0008664">
    <property type="term" value="F:RNA 2',3'-cyclic 3'-phosphodiesterase activity"/>
    <property type="evidence" value="ECO:0007669"/>
    <property type="project" value="UniProtKB-EC"/>
</dbReference>
<evidence type="ECO:0000256" key="2">
    <source>
        <dbReference type="HAMAP-Rule" id="MF_01940"/>
    </source>
</evidence>
<dbReference type="SUPFAM" id="SSF55144">
    <property type="entry name" value="LigT-like"/>
    <property type="match status" value="1"/>
</dbReference>
<feature type="active site" description="Proton acceptor" evidence="2">
    <location>
        <position position="129"/>
    </location>
</feature>
<feature type="active site" description="Proton donor" evidence="2">
    <location>
        <position position="39"/>
    </location>
</feature>
<comment type="similarity">
    <text evidence="2">Belongs to the 2H phosphoesterase superfamily. ThpR family.</text>
</comment>